<evidence type="ECO:0000313" key="1">
    <source>
        <dbReference type="EMBL" id="WPS47611.1"/>
    </source>
</evidence>
<gene>
    <name evidence="1" type="ORF">SM123_03790</name>
</gene>
<proteinExistence type="predicted"/>
<name>A0ABZ0SWW1_9STRE</name>
<reference evidence="1 2" key="1">
    <citation type="submission" date="2023-11" db="EMBL/GenBank/DDBJ databases">
        <title>Description of Streptococcus dentalis sp. nov., Streptococcus gingivalis sp. nov., Streptococcus lingualis sp. nov. isolated from human oral cavity.</title>
        <authorList>
            <person name="Choi Y.S."/>
            <person name="Goo B.J."/>
            <person name="Bae J.W."/>
        </authorList>
    </citation>
    <scope>NUCLEOTIDE SEQUENCE [LARGE SCALE GENOMIC DNA]</scope>
    <source>
        <strain evidence="1 2">S5</strain>
    </source>
</reference>
<dbReference type="RefSeq" id="WP_320909874.1">
    <property type="nucleotide sequence ID" value="NZ_CP139419.1"/>
</dbReference>
<sequence>MNRSNCTNLKQFEGGRVVKQGDSASLFGYELLDENYNPVTELEGQEATITLANRSGKTSLTSTVTDHKIKFTIGKILPVGIYQVEITCGHYVFPSDKSTVIKVTQSAEEYTSDSLEELRKREQGEELPDLTVLYNLAKI</sequence>
<dbReference type="EMBL" id="CP139419">
    <property type="protein sequence ID" value="WPS47611.1"/>
    <property type="molecule type" value="Genomic_DNA"/>
</dbReference>
<accession>A0ABZ0SWW1</accession>
<keyword evidence="2" id="KW-1185">Reference proteome</keyword>
<protein>
    <submittedName>
        <fullName evidence="1">Uncharacterized protein</fullName>
    </submittedName>
</protein>
<organism evidence="1 2">
    <name type="scientific">Streptococcus lingualis</name>
    <dbReference type="NCBI Taxonomy" id="3098076"/>
    <lineage>
        <taxon>Bacteria</taxon>
        <taxon>Bacillati</taxon>
        <taxon>Bacillota</taxon>
        <taxon>Bacilli</taxon>
        <taxon>Lactobacillales</taxon>
        <taxon>Streptococcaceae</taxon>
        <taxon>Streptococcus</taxon>
    </lineage>
</organism>
<evidence type="ECO:0000313" key="2">
    <source>
        <dbReference type="Proteomes" id="UP001327056"/>
    </source>
</evidence>
<dbReference type="Proteomes" id="UP001327056">
    <property type="component" value="Chromosome"/>
</dbReference>